<reference evidence="2 3" key="1">
    <citation type="submission" date="2021-06" db="EMBL/GenBank/DDBJ databases">
        <title>Caerostris extrusa draft genome.</title>
        <authorList>
            <person name="Kono N."/>
            <person name="Arakawa K."/>
        </authorList>
    </citation>
    <scope>NUCLEOTIDE SEQUENCE [LARGE SCALE GENOMIC DNA]</scope>
</reference>
<organism evidence="2 3">
    <name type="scientific">Caerostris extrusa</name>
    <name type="common">Bark spider</name>
    <name type="synonym">Caerostris bankana</name>
    <dbReference type="NCBI Taxonomy" id="172846"/>
    <lineage>
        <taxon>Eukaryota</taxon>
        <taxon>Metazoa</taxon>
        <taxon>Ecdysozoa</taxon>
        <taxon>Arthropoda</taxon>
        <taxon>Chelicerata</taxon>
        <taxon>Arachnida</taxon>
        <taxon>Araneae</taxon>
        <taxon>Araneomorphae</taxon>
        <taxon>Entelegynae</taxon>
        <taxon>Araneoidea</taxon>
        <taxon>Araneidae</taxon>
        <taxon>Caerostris</taxon>
    </lineage>
</organism>
<evidence type="ECO:0000256" key="1">
    <source>
        <dbReference type="SAM" id="Phobius"/>
    </source>
</evidence>
<sequence>MIIQLSSYDYLWLSQLSLAIPAIPGYPSYPWLSVLQSLNILDYPALVTGYPCNSPWLYLLAVTTISLVILDYPALIPGYPFYNPWLCLLWLPGLTMVPQLFCYSTLTMPGTVPGYYVIIPGILLVYYLAIPPCHIIKTNCQS</sequence>
<accession>A0AAV4M332</accession>
<name>A0AAV4M332_CAEEX</name>
<keyword evidence="1" id="KW-0472">Membrane</keyword>
<proteinExistence type="predicted"/>
<dbReference type="AlphaFoldDB" id="A0AAV4M332"/>
<evidence type="ECO:0000313" key="2">
    <source>
        <dbReference type="EMBL" id="GIX66497.1"/>
    </source>
</evidence>
<evidence type="ECO:0000313" key="3">
    <source>
        <dbReference type="Proteomes" id="UP001054945"/>
    </source>
</evidence>
<comment type="caution">
    <text evidence="2">The sequence shown here is derived from an EMBL/GenBank/DDBJ whole genome shotgun (WGS) entry which is preliminary data.</text>
</comment>
<gene>
    <name evidence="2" type="ORF">CEXT_636261</name>
</gene>
<dbReference type="Proteomes" id="UP001054945">
    <property type="component" value="Unassembled WGS sequence"/>
</dbReference>
<keyword evidence="1" id="KW-1133">Transmembrane helix</keyword>
<keyword evidence="3" id="KW-1185">Reference proteome</keyword>
<protein>
    <submittedName>
        <fullName evidence="2">Uncharacterized protein</fullName>
    </submittedName>
</protein>
<feature type="transmembrane region" description="Helical" evidence="1">
    <location>
        <begin position="56"/>
        <end position="75"/>
    </location>
</feature>
<feature type="transmembrane region" description="Helical" evidence="1">
    <location>
        <begin position="112"/>
        <end position="129"/>
    </location>
</feature>
<dbReference type="EMBL" id="BPLR01001794">
    <property type="protein sequence ID" value="GIX66497.1"/>
    <property type="molecule type" value="Genomic_DNA"/>
</dbReference>
<feature type="transmembrane region" description="Helical" evidence="1">
    <location>
        <begin position="87"/>
        <end position="106"/>
    </location>
</feature>
<keyword evidence="1" id="KW-0812">Transmembrane</keyword>